<dbReference type="Gene3D" id="3.40.1280.10">
    <property type="match status" value="1"/>
</dbReference>
<feature type="domain" description="tRNA/rRNA methyltransferase SpoU type" evidence="3">
    <location>
        <begin position="107"/>
        <end position="241"/>
    </location>
</feature>
<dbReference type="GO" id="GO:0008173">
    <property type="term" value="F:RNA methyltransferase activity"/>
    <property type="evidence" value="ECO:0007669"/>
    <property type="project" value="InterPro"/>
</dbReference>
<dbReference type="GO" id="GO:0005829">
    <property type="term" value="C:cytosol"/>
    <property type="evidence" value="ECO:0007669"/>
    <property type="project" value="TreeGrafter"/>
</dbReference>
<evidence type="ECO:0000259" key="3">
    <source>
        <dbReference type="Pfam" id="PF00588"/>
    </source>
</evidence>
<dbReference type="CDD" id="cd18082">
    <property type="entry name" value="SpoU-like_family"/>
    <property type="match status" value="1"/>
</dbReference>
<protein>
    <submittedName>
        <fullName evidence="4">TrmH family RNA methyltransferase</fullName>
    </submittedName>
</protein>
<dbReference type="InterPro" id="IPR001537">
    <property type="entry name" value="SpoU_MeTrfase"/>
</dbReference>
<dbReference type="OrthoDB" id="9794400at2"/>
<evidence type="ECO:0000313" key="5">
    <source>
        <dbReference type="Proteomes" id="UP000323824"/>
    </source>
</evidence>
<evidence type="ECO:0000256" key="2">
    <source>
        <dbReference type="ARBA" id="ARBA00022679"/>
    </source>
</evidence>
<sequence length="250" mass="28005">MITLRKLRSLKESTRLRKYLIILEEIENILKRGSKLSDSYYNSILLEIGNEVNLSQRAKELAFGQINQRSINSLKHLIMANLNIEPSEWDFTAPVDNFISKKIKLGINLYLDDIRSPFNLGSIFRTSECFGVSKILISQDSTKPNHNRAKRTAMGCIDRIDWEITDLDSIKGPFFALELGGTPIDEFDFPDNATVFIGSEELGVSPEALKLADSSLGRVTIPLHGGKSSLNVANATAILLHRWSEKLLKG</sequence>
<evidence type="ECO:0000256" key="1">
    <source>
        <dbReference type="ARBA" id="ARBA00022603"/>
    </source>
</evidence>
<dbReference type="Proteomes" id="UP000323824">
    <property type="component" value="Chromosome"/>
</dbReference>
<dbReference type="GO" id="GO:0003723">
    <property type="term" value="F:RNA binding"/>
    <property type="evidence" value="ECO:0007669"/>
    <property type="project" value="InterPro"/>
</dbReference>
<organism evidence="4 5">
    <name type="scientific">Thiospirochaeta perfilievii</name>
    <dbReference type="NCBI Taxonomy" id="252967"/>
    <lineage>
        <taxon>Bacteria</taxon>
        <taxon>Pseudomonadati</taxon>
        <taxon>Spirochaetota</taxon>
        <taxon>Spirochaetia</taxon>
        <taxon>Spirochaetales</taxon>
        <taxon>Spirochaetaceae</taxon>
        <taxon>Thiospirochaeta</taxon>
    </lineage>
</organism>
<keyword evidence="5" id="KW-1185">Reference proteome</keyword>
<keyword evidence="2 4" id="KW-0808">Transferase</keyword>
<reference evidence="4 5" key="2">
    <citation type="submission" date="2019-09" db="EMBL/GenBank/DDBJ databases">
        <title>Complete Genome Sequence and Methylome Analysis of free living Spirochaetas.</title>
        <authorList>
            <person name="Leshcheva N."/>
            <person name="Mikheeva N."/>
        </authorList>
    </citation>
    <scope>NUCLEOTIDE SEQUENCE [LARGE SCALE GENOMIC DNA]</scope>
    <source>
        <strain evidence="4 5">P</strain>
    </source>
</reference>
<gene>
    <name evidence="4" type="ORF">EW093_07200</name>
</gene>
<dbReference type="GO" id="GO:0032259">
    <property type="term" value="P:methylation"/>
    <property type="evidence" value="ECO:0007669"/>
    <property type="project" value="UniProtKB-KW"/>
</dbReference>
<dbReference type="InterPro" id="IPR029026">
    <property type="entry name" value="tRNA_m1G_MTases_N"/>
</dbReference>
<accession>A0A5C1QCS1</accession>
<keyword evidence="1 4" id="KW-0489">Methyltransferase</keyword>
<dbReference type="InterPro" id="IPR029028">
    <property type="entry name" value="Alpha/beta_knot_MTases"/>
</dbReference>
<dbReference type="AlphaFoldDB" id="A0A5C1QCS1"/>
<name>A0A5C1QCS1_9SPIO</name>
<dbReference type="PANTHER" id="PTHR46429:SF1">
    <property type="entry name" value="23S RRNA (GUANOSINE-2'-O-)-METHYLTRANSFERASE RLMB"/>
    <property type="match status" value="1"/>
</dbReference>
<dbReference type="RefSeq" id="WP_149567741.1">
    <property type="nucleotide sequence ID" value="NZ_CP035807.1"/>
</dbReference>
<dbReference type="KEGG" id="sper:EW093_07200"/>
<dbReference type="Pfam" id="PF00588">
    <property type="entry name" value="SpoU_methylase"/>
    <property type="match status" value="1"/>
</dbReference>
<dbReference type="EMBL" id="CP035807">
    <property type="protein sequence ID" value="QEN04494.1"/>
    <property type="molecule type" value="Genomic_DNA"/>
</dbReference>
<dbReference type="PANTHER" id="PTHR46429">
    <property type="entry name" value="23S RRNA (GUANOSINE-2'-O-)-METHYLTRANSFERASE RLMB"/>
    <property type="match status" value="1"/>
</dbReference>
<dbReference type="SUPFAM" id="SSF75217">
    <property type="entry name" value="alpha/beta knot"/>
    <property type="match status" value="1"/>
</dbReference>
<reference evidence="4 5" key="1">
    <citation type="submission" date="2019-02" db="EMBL/GenBank/DDBJ databases">
        <authorList>
            <person name="Fomenkov A."/>
            <person name="Dubinina G."/>
            <person name="Grabovich M."/>
            <person name="Vincze T."/>
            <person name="Roberts R.J."/>
        </authorList>
    </citation>
    <scope>NUCLEOTIDE SEQUENCE [LARGE SCALE GENOMIC DNA]</scope>
    <source>
        <strain evidence="4 5">P</strain>
    </source>
</reference>
<proteinExistence type="predicted"/>
<dbReference type="InterPro" id="IPR004441">
    <property type="entry name" value="rRNA_MeTrfase_TrmH"/>
</dbReference>
<evidence type="ECO:0000313" key="4">
    <source>
        <dbReference type="EMBL" id="QEN04494.1"/>
    </source>
</evidence>
<dbReference type="GO" id="GO:0006396">
    <property type="term" value="P:RNA processing"/>
    <property type="evidence" value="ECO:0007669"/>
    <property type="project" value="InterPro"/>
</dbReference>